<evidence type="ECO:0000313" key="3">
    <source>
        <dbReference type="EMBL" id="SAM82462.1"/>
    </source>
</evidence>
<dbReference type="AlphaFoldDB" id="A0A1K0G4W5"/>
<evidence type="ECO:0000256" key="1">
    <source>
        <dbReference type="SAM" id="MobiDB-lite"/>
    </source>
</evidence>
<feature type="compositionally biased region" description="Gly residues" evidence="1">
    <location>
        <begin position="440"/>
        <end position="457"/>
    </location>
</feature>
<dbReference type="EMBL" id="ULHB01000073">
    <property type="protein sequence ID" value="SYW80426.1"/>
    <property type="molecule type" value="Genomic_DNA"/>
</dbReference>
<dbReference type="SUPFAM" id="SSF53474">
    <property type="entry name" value="alpha/beta-Hydrolases"/>
    <property type="match status" value="1"/>
</dbReference>
<dbReference type="InterPro" id="IPR000073">
    <property type="entry name" value="AB_hydrolase_1"/>
</dbReference>
<sequence>MRETKLHIPMTIATGETIGIVGILAQTALPPHNPQEHEPQPMYTSRSTKASIEPLRHSQHRSSSRHGISNDPSSSRSDNRSLSVEDDPATVQRLRQKDQTFKRRGYPIYPIDKRDTRGLKIAIILHGVLAHKDQIYHKQLVRALPVDSFRFDFRANGETPGTWLMGNLADDVEDLVAVVDYLRTNLEYTVEIIVGHSRGCLDAFAWFAKHCPDALPPSLRVPFFVGLSARFNMSNIHERDPMYLSAFAREGFFRWQARVAGQVKELRVYPEQVEQFAAWPTREIALAFPYNTDVLLIHGTADKSVPASDVTSYANILSGVHRRPGSCSIKLIDHADHLFRGFYPQVVEAIVEWLQERSELTNMGLSAAAIRDRDMLGVARFDPSHFGQGRMAPQMWDNNLASAAGSAGGIQQVQSSPWMDSGARSTTVSSSTMQPQPPAGRGGGGGSGGNGGNGGVGEQQQQQPQPSPLARYLASAAPKPVVHHQHFGPAIPAPADQPPATQLTRSTSSSSLSASNPPSRSNTPSPSSTEQTSPTSPLKIQPETQPKPSSSPVATSKDRSQTQSLASADTSTSSPALILVSSHQTKSRL</sequence>
<proteinExistence type="predicted"/>
<keyword evidence="6" id="KW-1185">Reference proteome</keyword>
<feature type="compositionally biased region" description="Low complexity" evidence="1">
    <location>
        <begin position="65"/>
        <end position="82"/>
    </location>
</feature>
<evidence type="ECO:0000313" key="4">
    <source>
        <dbReference type="EMBL" id="SYW80426.1"/>
    </source>
</evidence>
<feature type="compositionally biased region" description="Polar residues" evidence="1">
    <location>
        <begin position="542"/>
        <end position="554"/>
    </location>
</feature>
<dbReference type="InterPro" id="IPR029058">
    <property type="entry name" value="AB_hydrolase_fold"/>
</dbReference>
<protein>
    <recommendedName>
        <fullName evidence="2">AB hydrolase-1 domain-containing protein</fullName>
    </recommendedName>
</protein>
<feature type="compositionally biased region" description="Low complexity" evidence="1">
    <location>
        <begin position="498"/>
        <end position="537"/>
    </location>
</feature>
<dbReference type="PANTHER" id="PTHR42886">
    <property type="entry name" value="RE40534P-RELATED"/>
    <property type="match status" value="1"/>
</dbReference>
<name>A0A1K0G4W5_9BASI</name>
<feature type="compositionally biased region" description="Polar residues" evidence="1">
    <location>
        <begin position="561"/>
        <end position="575"/>
    </location>
</feature>
<dbReference type="PANTHER" id="PTHR42886:SF53">
    <property type="entry name" value="ALPHA_BETA-HYDROLASES SUPERFAMILY PROTEIN"/>
    <property type="match status" value="1"/>
</dbReference>
<dbReference type="Gene3D" id="3.40.50.1820">
    <property type="entry name" value="alpha/beta hydrolase"/>
    <property type="match status" value="1"/>
</dbReference>
<reference evidence="3" key="1">
    <citation type="submission" date="2016-04" db="EMBL/GenBank/DDBJ databases">
        <authorList>
            <person name="Evans L.H."/>
            <person name="Alamgir A."/>
            <person name="Owens N."/>
            <person name="Weber N.D."/>
            <person name="Virtaneva K."/>
            <person name="Barbian K."/>
            <person name="Babar A."/>
            <person name="Rosenke K."/>
        </authorList>
    </citation>
    <scope>NUCLEOTIDE SEQUENCE</scope>
    <source>
        <strain evidence="3">UB2112</strain>
    </source>
</reference>
<gene>
    <name evidence="4" type="ORF">UBRO2_03694</name>
    <name evidence="3" type="ORF">UBRO_04511</name>
</gene>
<feature type="region of interest" description="Disordered" evidence="1">
    <location>
        <begin position="407"/>
        <end position="589"/>
    </location>
</feature>
<feature type="compositionally biased region" description="Low complexity" evidence="1">
    <location>
        <begin position="407"/>
        <end position="416"/>
    </location>
</feature>
<feature type="compositionally biased region" description="Polar residues" evidence="1">
    <location>
        <begin position="423"/>
        <end position="433"/>
    </location>
</feature>
<evidence type="ECO:0000259" key="2">
    <source>
        <dbReference type="Pfam" id="PF12697"/>
    </source>
</evidence>
<feature type="region of interest" description="Disordered" evidence="1">
    <location>
        <begin position="29"/>
        <end position="97"/>
    </location>
</feature>
<accession>A0A1K0G4W5</accession>
<dbReference type="Proteomes" id="UP000658997">
    <property type="component" value="Unassembled WGS sequence"/>
</dbReference>
<reference evidence="5" key="2">
    <citation type="submission" date="2016-04" db="EMBL/GenBank/DDBJ databases">
        <authorList>
            <person name="Guldener U."/>
            <person name="Guldener U."/>
        </authorList>
    </citation>
    <scope>NUCLEOTIDE SEQUENCE [LARGE SCALE GENOMIC DNA]</scope>
    <source>
        <strain evidence="5">UB2112</strain>
    </source>
</reference>
<feature type="domain" description="AB hydrolase-1" evidence="2">
    <location>
        <begin position="123"/>
        <end position="339"/>
    </location>
</feature>
<dbReference type="EMBL" id="LT558123">
    <property type="protein sequence ID" value="SAM82462.1"/>
    <property type="molecule type" value="Genomic_DNA"/>
</dbReference>
<dbReference type="OrthoDB" id="9988524at2759"/>
<evidence type="ECO:0000313" key="6">
    <source>
        <dbReference type="Proteomes" id="UP000658997"/>
    </source>
</evidence>
<organism evidence="3 5">
    <name type="scientific">Ustilago bromivora</name>
    <dbReference type="NCBI Taxonomy" id="307758"/>
    <lineage>
        <taxon>Eukaryota</taxon>
        <taxon>Fungi</taxon>
        <taxon>Dikarya</taxon>
        <taxon>Basidiomycota</taxon>
        <taxon>Ustilaginomycotina</taxon>
        <taxon>Ustilaginomycetes</taxon>
        <taxon>Ustilaginales</taxon>
        <taxon>Ustilaginaceae</taxon>
        <taxon>Ustilago</taxon>
    </lineage>
</organism>
<dbReference type="Pfam" id="PF12697">
    <property type="entry name" value="Abhydrolase_6"/>
    <property type="match status" value="1"/>
</dbReference>
<reference evidence="4" key="3">
    <citation type="submission" date="2018-08" db="EMBL/GenBank/DDBJ databases">
        <authorList>
            <person name="Guldener U."/>
        </authorList>
    </citation>
    <scope>NUCLEOTIDE SEQUENCE</scope>
    <source>
        <strain evidence="4">UB2</strain>
    </source>
</reference>
<dbReference type="Proteomes" id="UP000179920">
    <property type="component" value="Chromosome VII"/>
</dbReference>
<evidence type="ECO:0000313" key="5">
    <source>
        <dbReference type="Proteomes" id="UP000179920"/>
    </source>
</evidence>